<dbReference type="Proteomes" id="UP000663829">
    <property type="component" value="Unassembled WGS sequence"/>
</dbReference>
<dbReference type="EMBL" id="CAJOBC010082755">
    <property type="protein sequence ID" value="CAF4291464.1"/>
    <property type="molecule type" value="Genomic_DNA"/>
</dbReference>
<evidence type="ECO:0000256" key="1">
    <source>
        <dbReference type="SAM" id="MobiDB-lite"/>
    </source>
</evidence>
<evidence type="ECO:0000313" key="2">
    <source>
        <dbReference type="EMBL" id="CAF1397356.1"/>
    </source>
</evidence>
<feature type="compositionally biased region" description="Polar residues" evidence="1">
    <location>
        <begin position="148"/>
        <end position="171"/>
    </location>
</feature>
<sequence length="180" mass="20734">MEDMSFCGEMNVLSNGSYSPLQVPEREEEEVRQDDSGKSFESVLVYEREDESINLLSLEADINYLKLFVTLLMDVIYKNADEVINLDLSNCSRSRLSTYKRHIRTRENKCGIQKQSSTPSPLRRQLIRSRFKRSGLNIESLYAMTKEGSPQQQQVLLNEETNTDGSNSIDRQSLPEDKQQ</sequence>
<comment type="caution">
    <text evidence="2">The sequence shown here is derived from an EMBL/GenBank/DDBJ whole genome shotgun (WGS) entry which is preliminary data.</text>
</comment>
<protein>
    <submittedName>
        <fullName evidence="2">Uncharacterized protein</fullName>
    </submittedName>
</protein>
<dbReference type="EMBL" id="CAJNOQ010017340">
    <property type="protein sequence ID" value="CAF1397356.1"/>
    <property type="molecule type" value="Genomic_DNA"/>
</dbReference>
<dbReference type="AlphaFoldDB" id="A0A815L1R7"/>
<accession>A0A815L1R7</accession>
<evidence type="ECO:0000313" key="4">
    <source>
        <dbReference type="Proteomes" id="UP000663829"/>
    </source>
</evidence>
<dbReference type="Proteomes" id="UP000681722">
    <property type="component" value="Unassembled WGS sequence"/>
</dbReference>
<organism evidence="2 4">
    <name type="scientific">Didymodactylos carnosus</name>
    <dbReference type="NCBI Taxonomy" id="1234261"/>
    <lineage>
        <taxon>Eukaryota</taxon>
        <taxon>Metazoa</taxon>
        <taxon>Spiralia</taxon>
        <taxon>Gnathifera</taxon>
        <taxon>Rotifera</taxon>
        <taxon>Eurotatoria</taxon>
        <taxon>Bdelloidea</taxon>
        <taxon>Philodinida</taxon>
        <taxon>Philodinidae</taxon>
        <taxon>Didymodactylos</taxon>
    </lineage>
</organism>
<reference evidence="2" key="1">
    <citation type="submission" date="2021-02" db="EMBL/GenBank/DDBJ databases">
        <authorList>
            <person name="Nowell W R."/>
        </authorList>
    </citation>
    <scope>NUCLEOTIDE SEQUENCE</scope>
</reference>
<keyword evidence="4" id="KW-1185">Reference proteome</keyword>
<proteinExistence type="predicted"/>
<feature type="region of interest" description="Disordered" evidence="1">
    <location>
        <begin position="146"/>
        <end position="180"/>
    </location>
</feature>
<feature type="region of interest" description="Disordered" evidence="1">
    <location>
        <begin position="1"/>
        <end position="34"/>
    </location>
</feature>
<name>A0A815L1R7_9BILA</name>
<gene>
    <name evidence="2" type="ORF">GPM918_LOCUS33093</name>
    <name evidence="3" type="ORF">SRO942_LOCUS33771</name>
</gene>
<evidence type="ECO:0000313" key="3">
    <source>
        <dbReference type="EMBL" id="CAF4291464.1"/>
    </source>
</evidence>